<keyword evidence="6" id="KW-0678">Repressor</keyword>
<feature type="binding site" evidence="12">
    <location>
        <position position="149"/>
    </location>
    <ligand>
        <name>Zn(2+)</name>
        <dbReference type="ChEBI" id="CHEBI:29105"/>
    </ligand>
</feature>
<evidence type="ECO:0000313" key="14">
    <source>
        <dbReference type="EMBL" id="GGD82884.1"/>
    </source>
</evidence>
<keyword evidence="9" id="KW-0805">Transcription regulation</keyword>
<dbReference type="Proteomes" id="UP000609064">
    <property type="component" value="Unassembled WGS sequence"/>
</dbReference>
<dbReference type="InterPro" id="IPR002481">
    <property type="entry name" value="FUR"/>
</dbReference>
<comment type="similarity">
    <text evidence="2">Belongs to the Fur family.</text>
</comment>
<keyword evidence="8 12" id="KW-0862">Zinc</keyword>
<dbReference type="EMBL" id="BMKK01000022">
    <property type="protein sequence ID" value="GGD82884.1"/>
    <property type="molecule type" value="Genomic_DNA"/>
</dbReference>
<proteinExistence type="inferred from homology"/>
<dbReference type="InterPro" id="IPR043135">
    <property type="entry name" value="Fur_C"/>
</dbReference>
<evidence type="ECO:0000256" key="1">
    <source>
        <dbReference type="ARBA" id="ARBA00004496"/>
    </source>
</evidence>
<comment type="subcellular location">
    <subcellularLocation>
        <location evidence="1">Cytoplasm</location>
    </subcellularLocation>
</comment>
<evidence type="ECO:0000256" key="2">
    <source>
        <dbReference type="ARBA" id="ARBA00007957"/>
    </source>
</evidence>
<evidence type="ECO:0000256" key="6">
    <source>
        <dbReference type="ARBA" id="ARBA00022491"/>
    </source>
</evidence>
<keyword evidence="10" id="KW-0238">DNA-binding</keyword>
<organism evidence="14 15">
    <name type="scientific">Emticicia aquatilis</name>
    <dbReference type="NCBI Taxonomy" id="1537369"/>
    <lineage>
        <taxon>Bacteria</taxon>
        <taxon>Pseudomonadati</taxon>
        <taxon>Bacteroidota</taxon>
        <taxon>Cytophagia</taxon>
        <taxon>Cytophagales</taxon>
        <taxon>Leadbetterellaceae</taxon>
        <taxon>Emticicia</taxon>
    </lineage>
</organism>
<dbReference type="CDD" id="cd07153">
    <property type="entry name" value="Fur_like"/>
    <property type="match status" value="1"/>
</dbReference>
<evidence type="ECO:0000313" key="15">
    <source>
        <dbReference type="Proteomes" id="UP000609064"/>
    </source>
</evidence>
<dbReference type="GO" id="GO:0000976">
    <property type="term" value="F:transcription cis-regulatory region binding"/>
    <property type="evidence" value="ECO:0007669"/>
    <property type="project" value="TreeGrafter"/>
</dbReference>
<accession>A0A916Z9B9</accession>
<dbReference type="InterPro" id="IPR036388">
    <property type="entry name" value="WH-like_DNA-bd_sf"/>
</dbReference>
<sequence>MFEQNHYREVKAILDAKIEELGLRKTVERYKILEEVYKRDDHFEADELYFAFVERNFSVSKSTVYNTLDLLVELGLVNKRQFNGSHAARYEKSFGRKQHSHLICVDCNRVFEFCDPRLQAIQDSISQFYQMPIIEHSLIIYGQCQRENCQKNG</sequence>
<dbReference type="GO" id="GO:1900376">
    <property type="term" value="P:regulation of secondary metabolite biosynthetic process"/>
    <property type="evidence" value="ECO:0007669"/>
    <property type="project" value="TreeGrafter"/>
</dbReference>
<feature type="binding site" evidence="13">
    <location>
        <position position="136"/>
    </location>
    <ligand>
        <name>Fe cation</name>
        <dbReference type="ChEBI" id="CHEBI:24875"/>
    </ligand>
</feature>
<feature type="binding site" evidence="12">
    <location>
        <position position="144"/>
    </location>
    <ligand>
        <name>Zn(2+)</name>
        <dbReference type="ChEBI" id="CHEBI:29105"/>
    </ligand>
</feature>
<dbReference type="PANTHER" id="PTHR33202:SF2">
    <property type="entry name" value="FERRIC UPTAKE REGULATION PROTEIN"/>
    <property type="match status" value="1"/>
</dbReference>
<name>A0A916Z9B9_9BACT</name>
<dbReference type="SUPFAM" id="SSF46785">
    <property type="entry name" value="Winged helix' DNA-binding domain"/>
    <property type="match status" value="1"/>
</dbReference>
<comment type="cofactor">
    <cofactor evidence="13">
        <name>Mn(2+)</name>
        <dbReference type="ChEBI" id="CHEBI:29035"/>
    </cofactor>
    <cofactor evidence="13">
        <name>Fe(2+)</name>
        <dbReference type="ChEBI" id="CHEBI:29033"/>
    </cofactor>
    <text evidence="13">Binds 1 Mn(2+) or Fe(2+) ion per subunit.</text>
</comment>
<dbReference type="AlphaFoldDB" id="A0A916Z9B9"/>
<evidence type="ECO:0000256" key="12">
    <source>
        <dbReference type="PIRSR" id="PIRSR602481-1"/>
    </source>
</evidence>
<comment type="subunit">
    <text evidence="3">Homodimer.</text>
</comment>
<comment type="caution">
    <text evidence="14">The sequence shown here is derived from an EMBL/GenBank/DDBJ whole genome shotgun (WGS) entry which is preliminary data.</text>
</comment>
<keyword evidence="11" id="KW-0804">Transcription</keyword>
<keyword evidence="5" id="KW-0963">Cytoplasm</keyword>
<evidence type="ECO:0000256" key="9">
    <source>
        <dbReference type="ARBA" id="ARBA00023015"/>
    </source>
</evidence>
<dbReference type="InterPro" id="IPR036390">
    <property type="entry name" value="WH_DNA-bd_sf"/>
</dbReference>
<feature type="binding site" evidence="12">
    <location>
        <position position="107"/>
    </location>
    <ligand>
        <name>Zn(2+)</name>
        <dbReference type="ChEBI" id="CHEBI:29105"/>
    </ligand>
</feature>
<dbReference type="Gene3D" id="3.30.1490.190">
    <property type="match status" value="1"/>
</dbReference>
<evidence type="ECO:0000256" key="3">
    <source>
        <dbReference type="ARBA" id="ARBA00011738"/>
    </source>
</evidence>
<evidence type="ECO:0000256" key="4">
    <source>
        <dbReference type="ARBA" id="ARBA00020910"/>
    </source>
</evidence>
<evidence type="ECO:0000256" key="11">
    <source>
        <dbReference type="ARBA" id="ARBA00023163"/>
    </source>
</evidence>
<feature type="binding site" evidence="12">
    <location>
        <position position="104"/>
    </location>
    <ligand>
        <name>Zn(2+)</name>
        <dbReference type="ChEBI" id="CHEBI:29105"/>
    </ligand>
</feature>
<evidence type="ECO:0000256" key="8">
    <source>
        <dbReference type="ARBA" id="ARBA00022833"/>
    </source>
</evidence>
<dbReference type="GO" id="GO:0045892">
    <property type="term" value="P:negative regulation of DNA-templated transcription"/>
    <property type="evidence" value="ECO:0007669"/>
    <property type="project" value="TreeGrafter"/>
</dbReference>
<keyword evidence="7 12" id="KW-0479">Metal-binding</keyword>
<evidence type="ECO:0000256" key="10">
    <source>
        <dbReference type="ARBA" id="ARBA00023125"/>
    </source>
</evidence>
<evidence type="ECO:0000256" key="5">
    <source>
        <dbReference type="ARBA" id="ARBA00022490"/>
    </source>
</evidence>
<dbReference type="Gene3D" id="1.10.10.10">
    <property type="entry name" value="Winged helix-like DNA-binding domain superfamily/Winged helix DNA-binding domain"/>
    <property type="match status" value="1"/>
</dbReference>
<comment type="cofactor">
    <cofactor evidence="12">
        <name>Zn(2+)</name>
        <dbReference type="ChEBI" id="CHEBI:29105"/>
    </cofactor>
    <text evidence="12">Binds 1 zinc ion per subunit.</text>
</comment>
<dbReference type="GO" id="GO:0005829">
    <property type="term" value="C:cytosol"/>
    <property type="evidence" value="ECO:0007669"/>
    <property type="project" value="TreeGrafter"/>
</dbReference>
<dbReference type="PANTHER" id="PTHR33202">
    <property type="entry name" value="ZINC UPTAKE REGULATION PROTEIN"/>
    <property type="match status" value="1"/>
</dbReference>
<dbReference type="RefSeq" id="WP_188771413.1">
    <property type="nucleotide sequence ID" value="NZ_BMKK01000022.1"/>
</dbReference>
<reference evidence="14" key="1">
    <citation type="journal article" date="2014" name="Int. J. Syst. Evol. Microbiol.">
        <title>Complete genome sequence of Corynebacterium casei LMG S-19264T (=DSM 44701T), isolated from a smear-ripened cheese.</title>
        <authorList>
            <consortium name="US DOE Joint Genome Institute (JGI-PGF)"/>
            <person name="Walter F."/>
            <person name="Albersmeier A."/>
            <person name="Kalinowski J."/>
            <person name="Ruckert C."/>
        </authorList>
    </citation>
    <scope>NUCLEOTIDE SEQUENCE</scope>
    <source>
        <strain evidence="14">CGMCC 1.15958</strain>
    </source>
</reference>
<evidence type="ECO:0000256" key="7">
    <source>
        <dbReference type="ARBA" id="ARBA00022723"/>
    </source>
</evidence>
<keyword evidence="15" id="KW-1185">Reference proteome</keyword>
<evidence type="ECO:0000256" key="13">
    <source>
        <dbReference type="PIRSR" id="PIRSR602481-2"/>
    </source>
</evidence>
<dbReference type="GO" id="GO:0003700">
    <property type="term" value="F:DNA-binding transcription factor activity"/>
    <property type="evidence" value="ECO:0007669"/>
    <property type="project" value="InterPro"/>
</dbReference>
<reference evidence="14" key="2">
    <citation type="submission" date="2020-09" db="EMBL/GenBank/DDBJ databases">
        <authorList>
            <person name="Sun Q."/>
            <person name="Zhou Y."/>
        </authorList>
    </citation>
    <scope>NUCLEOTIDE SEQUENCE</scope>
    <source>
        <strain evidence="14">CGMCC 1.15958</strain>
    </source>
</reference>
<protein>
    <recommendedName>
        <fullName evidence="4">Ferric uptake regulation protein</fullName>
    </recommendedName>
</protein>
<gene>
    <name evidence="14" type="ORF">GCM10011514_53730</name>
</gene>
<dbReference type="Pfam" id="PF01475">
    <property type="entry name" value="FUR"/>
    <property type="match status" value="1"/>
</dbReference>
<dbReference type="GO" id="GO:0008270">
    <property type="term" value="F:zinc ion binding"/>
    <property type="evidence" value="ECO:0007669"/>
    <property type="project" value="TreeGrafter"/>
</dbReference>
<keyword evidence="13" id="KW-0408">Iron</keyword>